<organism evidence="1 2">
    <name type="scientific">Catenulispora yoronensis</name>
    <dbReference type="NCBI Taxonomy" id="450799"/>
    <lineage>
        <taxon>Bacteria</taxon>
        <taxon>Bacillati</taxon>
        <taxon>Actinomycetota</taxon>
        <taxon>Actinomycetes</taxon>
        <taxon>Catenulisporales</taxon>
        <taxon>Catenulisporaceae</taxon>
        <taxon>Catenulispora</taxon>
    </lineage>
</organism>
<gene>
    <name evidence="1" type="ORF">GCM10009839_77600</name>
</gene>
<sequence>MTYSDPYEVGDSTVPDAVEPDVGLVAEPTGPAGLADEESAIPGTLVPGAPPFELPPQPARAMIITPIPAAVPGIAAVLPIRRIPRYYPWGE</sequence>
<accession>A0ABN2VAH7</accession>
<keyword evidence="2" id="KW-1185">Reference proteome</keyword>
<protein>
    <submittedName>
        <fullName evidence="1">Uncharacterized protein</fullName>
    </submittedName>
</protein>
<dbReference type="Proteomes" id="UP001500751">
    <property type="component" value="Unassembled WGS sequence"/>
</dbReference>
<dbReference type="EMBL" id="BAAAQN010000065">
    <property type="protein sequence ID" value="GAA2056831.1"/>
    <property type="molecule type" value="Genomic_DNA"/>
</dbReference>
<name>A0ABN2VAH7_9ACTN</name>
<evidence type="ECO:0000313" key="1">
    <source>
        <dbReference type="EMBL" id="GAA2056831.1"/>
    </source>
</evidence>
<comment type="caution">
    <text evidence="1">The sequence shown here is derived from an EMBL/GenBank/DDBJ whole genome shotgun (WGS) entry which is preliminary data.</text>
</comment>
<evidence type="ECO:0000313" key="2">
    <source>
        <dbReference type="Proteomes" id="UP001500751"/>
    </source>
</evidence>
<proteinExistence type="predicted"/>
<reference evidence="1 2" key="1">
    <citation type="journal article" date="2019" name="Int. J. Syst. Evol. Microbiol.">
        <title>The Global Catalogue of Microorganisms (GCM) 10K type strain sequencing project: providing services to taxonomists for standard genome sequencing and annotation.</title>
        <authorList>
            <consortium name="The Broad Institute Genomics Platform"/>
            <consortium name="The Broad Institute Genome Sequencing Center for Infectious Disease"/>
            <person name="Wu L."/>
            <person name="Ma J."/>
        </authorList>
    </citation>
    <scope>NUCLEOTIDE SEQUENCE [LARGE SCALE GENOMIC DNA]</scope>
    <source>
        <strain evidence="1 2">JCM 16014</strain>
    </source>
</reference>